<dbReference type="PANTHER" id="PTHR13696">
    <property type="entry name" value="P-LOOP CONTAINING NUCLEOSIDE TRIPHOSPHATE HYDROLASE"/>
    <property type="match status" value="1"/>
</dbReference>
<dbReference type="FunFam" id="3.40.50.300:FF:000285">
    <property type="entry name" value="Sporulation initiation inhibitor Soj"/>
    <property type="match status" value="1"/>
</dbReference>
<dbReference type="InterPro" id="IPR050678">
    <property type="entry name" value="DNA_Partitioning_ATPase"/>
</dbReference>
<dbReference type="SUPFAM" id="SSF52540">
    <property type="entry name" value="P-loop containing nucleoside triphosphate hydrolases"/>
    <property type="match status" value="1"/>
</dbReference>
<accession>A0A150WXE5</accession>
<evidence type="ECO:0000313" key="3">
    <source>
        <dbReference type="Proteomes" id="UP000075391"/>
    </source>
</evidence>
<dbReference type="InterPro" id="IPR025669">
    <property type="entry name" value="AAA_dom"/>
</dbReference>
<sequence>MAKTICIANQKGGVGKTTTSVNISSALATLGKRVLLIDMDPQGNASSGLGIKRYESQDANSYHVLIGEKTLTEATQNTANGNLKVSTANPDLVGAEIELVDMPHREYRLKQAIATVADQYDFVIIDCPPSLGLITLNALNAADSFLVPLQCEYYALEGLSQLLNTAGLIKKNLNPQLHIEGIVLTMFDSRNNLSHQVVTEIKNHFGDKVFNAIIPRNVRLSEAPSHGQSIFEYDSKSIGATRYLELAKEVIARSVQKTTSEVAPQTEQNAYEGEVNV</sequence>
<dbReference type="RefSeq" id="WP_063242672.1">
    <property type="nucleotide sequence ID" value="NZ_CP168967.1"/>
</dbReference>
<protein>
    <submittedName>
        <fullName evidence="2">Chromosome partitioning protein</fullName>
    </submittedName>
</protein>
<evidence type="ECO:0000313" key="2">
    <source>
        <dbReference type="EMBL" id="KYG70932.1"/>
    </source>
</evidence>
<gene>
    <name evidence="2" type="ORF">AZI85_02725</name>
</gene>
<dbReference type="PANTHER" id="PTHR13696:SF52">
    <property type="entry name" value="PARA FAMILY PROTEIN CT_582"/>
    <property type="match status" value="1"/>
</dbReference>
<proteinExistence type="predicted"/>
<organism evidence="2 3">
    <name type="scientific">Bdellovibrio bacteriovorus</name>
    <dbReference type="NCBI Taxonomy" id="959"/>
    <lineage>
        <taxon>Bacteria</taxon>
        <taxon>Pseudomonadati</taxon>
        <taxon>Bdellovibrionota</taxon>
        <taxon>Bdellovibrionia</taxon>
        <taxon>Bdellovibrionales</taxon>
        <taxon>Pseudobdellovibrionaceae</taxon>
        <taxon>Bdellovibrio</taxon>
    </lineage>
</organism>
<dbReference type="EMBL" id="LUKF01000001">
    <property type="protein sequence ID" value="KYG70932.1"/>
    <property type="molecule type" value="Genomic_DNA"/>
</dbReference>
<comment type="caution">
    <text evidence="2">The sequence shown here is derived from an EMBL/GenBank/DDBJ whole genome shotgun (WGS) entry which is preliminary data.</text>
</comment>
<dbReference type="Pfam" id="PF13614">
    <property type="entry name" value="AAA_31"/>
    <property type="match status" value="1"/>
</dbReference>
<dbReference type="Gene3D" id="3.40.50.300">
    <property type="entry name" value="P-loop containing nucleotide triphosphate hydrolases"/>
    <property type="match status" value="1"/>
</dbReference>
<dbReference type="InterPro" id="IPR027417">
    <property type="entry name" value="P-loop_NTPase"/>
</dbReference>
<dbReference type="AlphaFoldDB" id="A0A150WXE5"/>
<evidence type="ECO:0000259" key="1">
    <source>
        <dbReference type="Pfam" id="PF13614"/>
    </source>
</evidence>
<dbReference type="OrthoDB" id="5289997at2"/>
<dbReference type="CDD" id="cd02042">
    <property type="entry name" value="ParAB_family"/>
    <property type="match status" value="1"/>
</dbReference>
<name>A0A150WXE5_BDEBC</name>
<reference evidence="2 3" key="1">
    <citation type="submission" date="2016-03" db="EMBL/GenBank/DDBJ databases">
        <authorList>
            <person name="Ploux O."/>
        </authorList>
    </citation>
    <scope>NUCLEOTIDE SEQUENCE [LARGE SCALE GENOMIC DNA]</scope>
    <source>
        <strain evidence="2 3">BER2</strain>
    </source>
</reference>
<feature type="domain" description="AAA" evidence="1">
    <location>
        <begin position="2"/>
        <end position="179"/>
    </location>
</feature>
<dbReference type="Proteomes" id="UP000075391">
    <property type="component" value="Unassembled WGS sequence"/>
</dbReference>